<evidence type="ECO:0000313" key="2">
    <source>
        <dbReference type="EMBL" id="KAK8875091.1"/>
    </source>
</evidence>
<proteinExistence type="predicted"/>
<gene>
    <name evidence="2" type="ORF">PGQ11_005605</name>
</gene>
<protein>
    <submittedName>
        <fullName evidence="2">Uncharacterized protein</fullName>
    </submittedName>
</protein>
<evidence type="ECO:0000313" key="3">
    <source>
        <dbReference type="Proteomes" id="UP001390339"/>
    </source>
</evidence>
<keyword evidence="3" id="KW-1185">Reference proteome</keyword>
<dbReference type="EMBL" id="JAPCWZ010000003">
    <property type="protein sequence ID" value="KAK8875091.1"/>
    <property type="molecule type" value="Genomic_DNA"/>
</dbReference>
<sequence length="123" mass="13201">MRLMPLAFRQDERLQALWCHNHPWSSTAASSAAGRGAARPHLLCDITNANSSSDDAVGITEPIHNNRASEQLSNLPPFHHVPGNSPRPRRRSGTVARTSSVKQPGGEAMLQERCGGSRGGARG</sequence>
<dbReference type="Proteomes" id="UP001390339">
    <property type="component" value="Unassembled WGS sequence"/>
</dbReference>
<feature type="region of interest" description="Disordered" evidence="1">
    <location>
        <begin position="50"/>
        <end position="123"/>
    </location>
</feature>
<comment type="caution">
    <text evidence="2">The sequence shown here is derived from an EMBL/GenBank/DDBJ whole genome shotgun (WGS) entry which is preliminary data.</text>
</comment>
<organism evidence="2 3">
    <name type="scientific">Apiospora arundinis</name>
    <dbReference type="NCBI Taxonomy" id="335852"/>
    <lineage>
        <taxon>Eukaryota</taxon>
        <taxon>Fungi</taxon>
        <taxon>Dikarya</taxon>
        <taxon>Ascomycota</taxon>
        <taxon>Pezizomycotina</taxon>
        <taxon>Sordariomycetes</taxon>
        <taxon>Xylariomycetidae</taxon>
        <taxon>Amphisphaeriales</taxon>
        <taxon>Apiosporaceae</taxon>
        <taxon>Apiospora</taxon>
    </lineage>
</organism>
<reference evidence="2 3" key="1">
    <citation type="journal article" date="2024" name="IMA Fungus">
        <title>Apiospora arundinis, a panoply of carbohydrate-active enzymes and secondary metabolites.</title>
        <authorList>
            <person name="Sorensen T."/>
            <person name="Petersen C."/>
            <person name="Muurmann A.T."/>
            <person name="Christiansen J.V."/>
            <person name="Brundto M.L."/>
            <person name="Overgaard C.K."/>
            <person name="Boysen A.T."/>
            <person name="Wollenberg R.D."/>
            <person name="Larsen T.O."/>
            <person name="Sorensen J.L."/>
            <person name="Nielsen K.L."/>
            <person name="Sondergaard T.E."/>
        </authorList>
    </citation>
    <scope>NUCLEOTIDE SEQUENCE [LARGE SCALE GENOMIC DNA]</scope>
    <source>
        <strain evidence="2 3">AAU 773</strain>
    </source>
</reference>
<name>A0ABR2JBL5_9PEZI</name>
<evidence type="ECO:0000256" key="1">
    <source>
        <dbReference type="SAM" id="MobiDB-lite"/>
    </source>
</evidence>
<accession>A0ABR2JBL5</accession>